<reference evidence="5" key="2">
    <citation type="submission" date="2012-11" db="EMBL/GenBank/DDBJ databases">
        <authorList>
            <person name="Kuo A."/>
            <person name="Curtis B.A."/>
            <person name="Tanifuji G."/>
            <person name="Burki F."/>
            <person name="Gruber A."/>
            <person name="Irimia M."/>
            <person name="Maruyama S."/>
            <person name="Arias M.C."/>
            <person name="Ball S.G."/>
            <person name="Gile G.H."/>
            <person name="Hirakawa Y."/>
            <person name="Hopkins J.F."/>
            <person name="Rensing S.A."/>
            <person name="Schmutz J."/>
            <person name="Symeonidi A."/>
            <person name="Elias M."/>
            <person name="Eveleigh R.J."/>
            <person name="Herman E.K."/>
            <person name="Klute M.J."/>
            <person name="Nakayama T."/>
            <person name="Obornik M."/>
            <person name="Reyes-Prieto A."/>
            <person name="Armbrust E.V."/>
            <person name="Aves S.J."/>
            <person name="Beiko R.G."/>
            <person name="Coutinho P."/>
            <person name="Dacks J.B."/>
            <person name="Durnford D.G."/>
            <person name="Fast N.M."/>
            <person name="Green B.R."/>
            <person name="Grisdale C."/>
            <person name="Hempe F."/>
            <person name="Henrissat B."/>
            <person name="Hoppner M.P."/>
            <person name="Ishida K.-I."/>
            <person name="Kim E."/>
            <person name="Koreny L."/>
            <person name="Kroth P.G."/>
            <person name="Liu Y."/>
            <person name="Malik S.-B."/>
            <person name="Maier U.G."/>
            <person name="McRose D."/>
            <person name="Mock T."/>
            <person name="Neilson J.A."/>
            <person name="Onodera N.T."/>
            <person name="Poole A.M."/>
            <person name="Pritham E.J."/>
            <person name="Richards T.A."/>
            <person name="Rocap G."/>
            <person name="Roy S.W."/>
            <person name="Sarai C."/>
            <person name="Schaack S."/>
            <person name="Shirato S."/>
            <person name="Slamovits C.H."/>
            <person name="Spencer D.F."/>
            <person name="Suzuki S."/>
            <person name="Worden A.Z."/>
            <person name="Zauner S."/>
            <person name="Barry K."/>
            <person name="Bell C."/>
            <person name="Bharti A.K."/>
            <person name="Crow J.A."/>
            <person name="Grimwood J."/>
            <person name="Kramer R."/>
            <person name="Lindquist E."/>
            <person name="Lucas S."/>
            <person name="Salamov A."/>
            <person name="McFadden G.I."/>
            <person name="Lane C.E."/>
            <person name="Keeling P.J."/>
            <person name="Gray M.W."/>
            <person name="Grigoriev I.V."/>
            <person name="Archibald J.M."/>
        </authorList>
    </citation>
    <scope>NUCLEOTIDE SEQUENCE</scope>
    <source>
        <strain evidence="5">CCMP2712</strain>
    </source>
</reference>
<feature type="compositionally biased region" description="Basic and acidic residues" evidence="1">
    <location>
        <begin position="99"/>
        <end position="108"/>
    </location>
</feature>
<keyword evidence="5" id="KW-1185">Reference proteome</keyword>
<evidence type="ECO:0000313" key="5">
    <source>
        <dbReference type="Proteomes" id="UP000011087"/>
    </source>
</evidence>
<dbReference type="RefSeq" id="XP_005826293.1">
    <property type="nucleotide sequence ID" value="XM_005826236.1"/>
</dbReference>
<feature type="compositionally biased region" description="Basic residues" evidence="1">
    <location>
        <begin position="84"/>
        <end position="98"/>
    </location>
</feature>
<accession>L1ISX0</accession>
<proteinExistence type="predicted"/>
<evidence type="ECO:0000256" key="1">
    <source>
        <dbReference type="SAM" id="MobiDB-lite"/>
    </source>
</evidence>
<gene>
    <name evidence="3" type="ORF">GUITHDRAFT_143525</name>
</gene>
<feature type="chain" id="PRO_5008770443" description="RRM domain-containing protein" evidence="2">
    <location>
        <begin position="21"/>
        <end position="551"/>
    </location>
</feature>
<evidence type="ECO:0000313" key="4">
    <source>
        <dbReference type="EnsemblProtists" id="EKX39313"/>
    </source>
</evidence>
<feature type="region of interest" description="Disordered" evidence="1">
    <location>
        <begin position="354"/>
        <end position="375"/>
    </location>
</feature>
<sequence length="551" mass="62819">MSNTCLVPLLVLTLSTACHLEPLTSIVKFSSSCRHVSSDGRTTRLVLHLRGGRRGGRRGKEKAADKSQRSKAKGMLGLQDLLGLKHRPGAGKKQKKEKKNRDEDKTADNSRNATQTDMEKGFMDLEDLTTNSDCDKAPEEKKLAKQVAALEAYFDLAEGELMANETKTEQEVEESFSSDDNIIDEDEVAHADVRFRREGHDPNPPDDPDPMFAKFKKYYIPFPENNSIVAQQNGIVCRVETHPRSVLDVHVPWYEPDVHYKLSLEEEKKKKTTRVRVSDVSPESSVEKVWELVSKTFLSTQKASQPLEVIVFPDRRMIDFIVNSDSLNLTRSSRSIKIGRQMASVWFEADHKERDVEHNQTGRPPKLKQEKQEEEKPKLRCNDCDQVLVFNLLFNYQKPIKKLFDSCGVITSIKFKYVDEVRKYVARITFDKKESRCKEPRTSQALSCTDTSIKDAHLKCNALIPTDKDGFPIYQINPRVVDNFTKVDRNFNFSRLSHAQMEKIIPGSSYNFDTRLCGGDWYSPPGTMDLNDGDIERGMIAAMTYQTTHKV</sequence>
<evidence type="ECO:0000313" key="3">
    <source>
        <dbReference type="EMBL" id="EKX39313.1"/>
    </source>
</evidence>
<keyword evidence="2" id="KW-0732">Signal</keyword>
<protein>
    <recommendedName>
        <fullName evidence="6">RRM domain-containing protein</fullName>
    </recommendedName>
</protein>
<organism evidence="3">
    <name type="scientific">Guillardia theta (strain CCMP2712)</name>
    <name type="common">Cryptophyte</name>
    <dbReference type="NCBI Taxonomy" id="905079"/>
    <lineage>
        <taxon>Eukaryota</taxon>
        <taxon>Cryptophyceae</taxon>
        <taxon>Pyrenomonadales</taxon>
        <taxon>Geminigeraceae</taxon>
        <taxon>Guillardia</taxon>
    </lineage>
</organism>
<dbReference type="PaxDb" id="55529-EKX39313"/>
<dbReference type="HOGENOM" id="CLU_494745_0_0_1"/>
<evidence type="ECO:0008006" key="6">
    <source>
        <dbReference type="Google" id="ProtNLM"/>
    </source>
</evidence>
<reference evidence="3 5" key="1">
    <citation type="journal article" date="2012" name="Nature">
        <title>Algal genomes reveal evolutionary mosaicism and the fate of nucleomorphs.</title>
        <authorList>
            <consortium name="DOE Joint Genome Institute"/>
            <person name="Curtis B.A."/>
            <person name="Tanifuji G."/>
            <person name="Burki F."/>
            <person name="Gruber A."/>
            <person name="Irimia M."/>
            <person name="Maruyama S."/>
            <person name="Arias M.C."/>
            <person name="Ball S.G."/>
            <person name="Gile G.H."/>
            <person name="Hirakawa Y."/>
            <person name="Hopkins J.F."/>
            <person name="Kuo A."/>
            <person name="Rensing S.A."/>
            <person name="Schmutz J."/>
            <person name="Symeonidi A."/>
            <person name="Elias M."/>
            <person name="Eveleigh R.J."/>
            <person name="Herman E.K."/>
            <person name="Klute M.J."/>
            <person name="Nakayama T."/>
            <person name="Obornik M."/>
            <person name="Reyes-Prieto A."/>
            <person name="Armbrust E.V."/>
            <person name="Aves S.J."/>
            <person name="Beiko R.G."/>
            <person name="Coutinho P."/>
            <person name="Dacks J.B."/>
            <person name="Durnford D.G."/>
            <person name="Fast N.M."/>
            <person name="Green B.R."/>
            <person name="Grisdale C.J."/>
            <person name="Hempel F."/>
            <person name="Henrissat B."/>
            <person name="Hoppner M.P."/>
            <person name="Ishida K."/>
            <person name="Kim E."/>
            <person name="Koreny L."/>
            <person name="Kroth P.G."/>
            <person name="Liu Y."/>
            <person name="Malik S.B."/>
            <person name="Maier U.G."/>
            <person name="McRose D."/>
            <person name="Mock T."/>
            <person name="Neilson J.A."/>
            <person name="Onodera N.T."/>
            <person name="Poole A.M."/>
            <person name="Pritham E.J."/>
            <person name="Richards T.A."/>
            <person name="Rocap G."/>
            <person name="Roy S.W."/>
            <person name="Sarai C."/>
            <person name="Schaack S."/>
            <person name="Shirato S."/>
            <person name="Slamovits C.H."/>
            <person name="Spencer D.F."/>
            <person name="Suzuki S."/>
            <person name="Worden A.Z."/>
            <person name="Zauner S."/>
            <person name="Barry K."/>
            <person name="Bell C."/>
            <person name="Bharti A.K."/>
            <person name="Crow J.A."/>
            <person name="Grimwood J."/>
            <person name="Kramer R."/>
            <person name="Lindquist E."/>
            <person name="Lucas S."/>
            <person name="Salamov A."/>
            <person name="McFadden G.I."/>
            <person name="Lane C.E."/>
            <person name="Keeling P.J."/>
            <person name="Gray M.W."/>
            <person name="Grigoriev I.V."/>
            <person name="Archibald J.M."/>
        </authorList>
    </citation>
    <scope>NUCLEOTIDE SEQUENCE</scope>
    <source>
        <strain evidence="3 5">CCMP2712</strain>
    </source>
</reference>
<dbReference type="EMBL" id="JH993040">
    <property type="protein sequence ID" value="EKX39313.1"/>
    <property type="molecule type" value="Genomic_DNA"/>
</dbReference>
<reference evidence="4" key="3">
    <citation type="submission" date="2016-03" db="UniProtKB">
        <authorList>
            <consortium name="EnsemblProtists"/>
        </authorList>
    </citation>
    <scope>IDENTIFICATION</scope>
</reference>
<dbReference type="KEGG" id="gtt:GUITHDRAFT_143525"/>
<dbReference type="GeneID" id="17296127"/>
<feature type="region of interest" description="Disordered" evidence="1">
    <location>
        <begin position="52"/>
        <end position="119"/>
    </location>
</feature>
<dbReference type="Proteomes" id="UP000011087">
    <property type="component" value="Unassembled WGS sequence"/>
</dbReference>
<evidence type="ECO:0000256" key="2">
    <source>
        <dbReference type="SAM" id="SignalP"/>
    </source>
</evidence>
<feature type="signal peptide" evidence="2">
    <location>
        <begin position="1"/>
        <end position="20"/>
    </location>
</feature>
<dbReference type="EnsemblProtists" id="EKX39313">
    <property type="protein sequence ID" value="EKX39313"/>
    <property type="gene ID" value="GUITHDRAFT_143525"/>
</dbReference>
<dbReference type="AlphaFoldDB" id="L1ISX0"/>
<name>L1ISX0_GUITC</name>